<reference evidence="1" key="1">
    <citation type="submission" date="2022-11" db="EMBL/GenBank/DDBJ databases">
        <authorList>
            <person name="Petersen C."/>
        </authorList>
    </citation>
    <scope>NUCLEOTIDE SEQUENCE</scope>
    <source>
        <strain evidence="1">IBT 21917</strain>
    </source>
</reference>
<dbReference type="AlphaFoldDB" id="A0A9W9LM44"/>
<keyword evidence="2" id="KW-1185">Reference proteome</keyword>
<accession>A0A9W9LM44</accession>
<evidence type="ECO:0000313" key="2">
    <source>
        <dbReference type="Proteomes" id="UP001146351"/>
    </source>
</evidence>
<gene>
    <name evidence="1" type="ORF">N7492_007906</name>
</gene>
<reference evidence="1" key="2">
    <citation type="journal article" date="2023" name="IMA Fungus">
        <title>Comparative genomic study of the Penicillium genus elucidates a diverse pangenome and 15 lateral gene transfer events.</title>
        <authorList>
            <person name="Petersen C."/>
            <person name="Sorensen T."/>
            <person name="Nielsen M.R."/>
            <person name="Sondergaard T.E."/>
            <person name="Sorensen J.L."/>
            <person name="Fitzpatrick D.A."/>
            <person name="Frisvad J.C."/>
            <person name="Nielsen K.L."/>
        </authorList>
    </citation>
    <scope>NUCLEOTIDE SEQUENCE</scope>
    <source>
        <strain evidence="1">IBT 21917</strain>
    </source>
</reference>
<name>A0A9W9LM44_9EURO</name>
<evidence type="ECO:0000313" key="1">
    <source>
        <dbReference type="EMBL" id="KAJ5162514.1"/>
    </source>
</evidence>
<dbReference type="Proteomes" id="UP001146351">
    <property type="component" value="Unassembled WGS sequence"/>
</dbReference>
<proteinExistence type="predicted"/>
<organism evidence="1 2">
    <name type="scientific">Penicillium capsulatum</name>
    <dbReference type="NCBI Taxonomy" id="69766"/>
    <lineage>
        <taxon>Eukaryota</taxon>
        <taxon>Fungi</taxon>
        <taxon>Dikarya</taxon>
        <taxon>Ascomycota</taxon>
        <taxon>Pezizomycotina</taxon>
        <taxon>Eurotiomycetes</taxon>
        <taxon>Eurotiomycetidae</taxon>
        <taxon>Eurotiales</taxon>
        <taxon>Aspergillaceae</taxon>
        <taxon>Penicillium</taxon>
    </lineage>
</organism>
<dbReference type="EMBL" id="JAPQKO010000005">
    <property type="protein sequence ID" value="KAJ5162514.1"/>
    <property type="molecule type" value="Genomic_DNA"/>
</dbReference>
<comment type="caution">
    <text evidence="1">The sequence shown here is derived from an EMBL/GenBank/DDBJ whole genome shotgun (WGS) entry which is preliminary data.</text>
</comment>
<protein>
    <submittedName>
        <fullName evidence="1">Uncharacterized protein</fullName>
    </submittedName>
</protein>
<sequence>MDTQCYNFHHYLHHRRIKYILNQHYILCKPIHEKRYILYKPMDTQRYTLHHYPHDRRIKRIVSQHYILH</sequence>